<dbReference type="Proteomes" id="UP000063308">
    <property type="component" value="Chromosome"/>
</dbReference>
<sequence>MTRKREGDVMASLIAGGVDCDVHPAVPHLTSLLPYLNDYWRDQGTTRGMMDLVSQSYPQNSPIVARPDWRPESGKPGASLEDMQRHVLDPFQVSHAICNPLYAVQMVFSEDMQAAFCRALNDWLVKEWLDRDKRLRGSIVIPTQSVEKAVAEIERCAHDRRFVQVLMLVMGDVPLGKRALWPIYEAAERLDLAVGIHAGSAYHNPPTAVGWGSYHIEDYVGQAQAFQTQLTSVIVEGVFAKYPRLKMVMLESGVSWISPFLWRLHKFWRGVRMETPWVDRAPLELVRSNIRFSLQPFDAPPEPETLIRLFDHMQSDELVLFSTDYPHWQFDGQDALPQGLTPDLVRKIMIDNPHATYPRLT</sequence>
<evidence type="ECO:0000313" key="3">
    <source>
        <dbReference type="EMBL" id="BAR55311.1"/>
    </source>
</evidence>
<dbReference type="InterPro" id="IPR006680">
    <property type="entry name" value="Amidohydro-rel"/>
</dbReference>
<gene>
    <name evidence="3" type="ORF">NK6_2130</name>
</gene>
<protein>
    <recommendedName>
        <fullName evidence="2">Amidohydrolase-related domain-containing protein</fullName>
    </recommendedName>
</protein>
<dbReference type="FunFam" id="3.20.20.140:FF:000082">
    <property type="entry name" value="Amidohydrolase"/>
    <property type="match status" value="1"/>
</dbReference>
<dbReference type="InterPro" id="IPR032466">
    <property type="entry name" value="Metal_Hydrolase"/>
</dbReference>
<keyword evidence="1" id="KW-0456">Lyase</keyword>
<accession>A0A0E4BM96</accession>
<dbReference type="GO" id="GO:0019748">
    <property type="term" value="P:secondary metabolic process"/>
    <property type="evidence" value="ECO:0007669"/>
    <property type="project" value="TreeGrafter"/>
</dbReference>
<dbReference type="GO" id="GO:0016831">
    <property type="term" value="F:carboxy-lyase activity"/>
    <property type="evidence" value="ECO:0007669"/>
    <property type="project" value="InterPro"/>
</dbReference>
<evidence type="ECO:0000313" key="4">
    <source>
        <dbReference type="Proteomes" id="UP000063308"/>
    </source>
</evidence>
<dbReference type="PANTHER" id="PTHR21240:SF28">
    <property type="entry name" value="ISO-OROTATE DECARBOXYLASE (EUROFUNG)"/>
    <property type="match status" value="1"/>
</dbReference>
<name>A0A0E4BM96_9BRAD</name>
<dbReference type="SUPFAM" id="SSF51556">
    <property type="entry name" value="Metallo-dependent hydrolases"/>
    <property type="match status" value="1"/>
</dbReference>
<evidence type="ECO:0000256" key="1">
    <source>
        <dbReference type="ARBA" id="ARBA00023239"/>
    </source>
</evidence>
<proteinExistence type="predicted"/>
<dbReference type="Gene3D" id="3.20.20.140">
    <property type="entry name" value="Metal-dependent hydrolases"/>
    <property type="match status" value="1"/>
</dbReference>
<organism evidence="3 4">
    <name type="scientific">Bradyrhizobium diazoefficiens</name>
    <dbReference type="NCBI Taxonomy" id="1355477"/>
    <lineage>
        <taxon>Bacteria</taxon>
        <taxon>Pseudomonadati</taxon>
        <taxon>Pseudomonadota</taxon>
        <taxon>Alphaproteobacteria</taxon>
        <taxon>Hyphomicrobiales</taxon>
        <taxon>Nitrobacteraceae</taxon>
        <taxon>Bradyrhizobium</taxon>
    </lineage>
</organism>
<dbReference type="EMBL" id="AP014685">
    <property type="protein sequence ID" value="BAR55311.1"/>
    <property type="molecule type" value="Genomic_DNA"/>
</dbReference>
<dbReference type="GO" id="GO:0005737">
    <property type="term" value="C:cytoplasm"/>
    <property type="evidence" value="ECO:0007669"/>
    <property type="project" value="TreeGrafter"/>
</dbReference>
<dbReference type="AlphaFoldDB" id="A0A0E4BM96"/>
<dbReference type="PANTHER" id="PTHR21240">
    <property type="entry name" value="2-AMINO-3-CARBOXYLMUCONATE-6-SEMIALDEHYDE DECARBOXYLASE"/>
    <property type="match status" value="1"/>
</dbReference>
<dbReference type="GO" id="GO:0016787">
    <property type="term" value="F:hydrolase activity"/>
    <property type="evidence" value="ECO:0007669"/>
    <property type="project" value="InterPro"/>
</dbReference>
<dbReference type="InterPro" id="IPR032465">
    <property type="entry name" value="ACMSD"/>
</dbReference>
<dbReference type="Pfam" id="PF04909">
    <property type="entry name" value="Amidohydro_2"/>
    <property type="match status" value="1"/>
</dbReference>
<reference evidence="3 4" key="1">
    <citation type="submission" date="2014-11" db="EMBL/GenBank/DDBJ databases">
        <title>Symbiosis island explosion on the genome of extra-slow-growing strains of soybean bradyrhizobia with massive insertion sequences.</title>
        <authorList>
            <person name="Iida T."/>
            <person name="Minamisawa K."/>
        </authorList>
    </citation>
    <scope>NUCLEOTIDE SEQUENCE [LARGE SCALE GENOMIC DNA]</scope>
    <source>
        <strain evidence="3 4">NK6</strain>
    </source>
</reference>
<evidence type="ECO:0000259" key="2">
    <source>
        <dbReference type="Pfam" id="PF04909"/>
    </source>
</evidence>
<feature type="domain" description="Amidohydrolase-related" evidence="2">
    <location>
        <begin position="18"/>
        <end position="358"/>
    </location>
</feature>